<dbReference type="GO" id="GO:0003779">
    <property type="term" value="F:actin binding"/>
    <property type="evidence" value="ECO:0007669"/>
    <property type="project" value="InterPro"/>
</dbReference>
<evidence type="ECO:0000256" key="1">
    <source>
        <dbReference type="ARBA" id="ARBA00004123"/>
    </source>
</evidence>
<dbReference type="PROSITE" id="PS50108">
    <property type="entry name" value="CRIB"/>
    <property type="match status" value="1"/>
</dbReference>
<dbReference type="SMART" id="SM00285">
    <property type="entry name" value="PBD"/>
    <property type="match status" value="1"/>
</dbReference>
<accession>A0A8C4TGT1</accession>
<dbReference type="GO" id="GO:0005634">
    <property type="term" value="C:nucleus"/>
    <property type="evidence" value="ECO:0007669"/>
    <property type="project" value="UniProtKB-SubCell"/>
</dbReference>
<evidence type="ECO:0000256" key="2">
    <source>
        <dbReference type="ARBA" id="ARBA00004245"/>
    </source>
</evidence>
<feature type="region of interest" description="Disordered" evidence="8">
    <location>
        <begin position="157"/>
        <end position="197"/>
    </location>
</feature>
<proteinExistence type="predicted"/>
<dbReference type="Gene3D" id="2.30.29.30">
    <property type="entry name" value="Pleckstrin-homology domain (PH domain)/Phosphotyrosine-binding domain (PTB)"/>
    <property type="match status" value="1"/>
</dbReference>
<evidence type="ECO:0000256" key="3">
    <source>
        <dbReference type="ARBA" id="ARBA00022490"/>
    </source>
</evidence>
<evidence type="ECO:0000256" key="8">
    <source>
        <dbReference type="SAM" id="MobiDB-lite"/>
    </source>
</evidence>
<feature type="region of interest" description="Disordered" evidence="8">
    <location>
        <begin position="437"/>
        <end position="459"/>
    </location>
</feature>
<comment type="subcellular location">
    <subcellularLocation>
        <location evidence="2">Cytoplasm</location>
        <location evidence="2">Cytoskeleton</location>
    </subcellularLocation>
    <subcellularLocation>
        <location evidence="1">Nucleus</location>
    </subcellularLocation>
</comment>
<dbReference type="PROSITE" id="PS50229">
    <property type="entry name" value="WH1"/>
    <property type="match status" value="1"/>
</dbReference>
<evidence type="ECO:0000259" key="10">
    <source>
        <dbReference type="PROSITE" id="PS50229"/>
    </source>
</evidence>
<dbReference type="GO" id="GO:0005856">
    <property type="term" value="C:cytoskeleton"/>
    <property type="evidence" value="ECO:0007669"/>
    <property type="project" value="UniProtKB-SubCell"/>
</dbReference>
<dbReference type="InterPro" id="IPR000697">
    <property type="entry name" value="WH1/EVH1_dom"/>
</dbReference>
<name>A0A8C4TGT1_ERPCA</name>
<gene>
    <name evidence="12" type="primary">LOC114668817</name>
</gene>
<dbReference type="Pfam" id="PF00786">
    <property type="entry name" value="PBD"/>
    <property type="match status" value="1"/>
</dbReference>
<feature type="compositionally biased region" description="Low complexity" evidence="8">
    <location>
        <begin position="295"/>
        <end position="309"/>
    </location>
</feature>
<keyword evidence="7" id="KW-0539">Nucleus</keyword>
<keyword evidence="4" id="KW-0597">Phosphoprotein</keyword>
<keyword evidence="13" id="KW-1185">Reference proteome</keyword>
<dbReference type="GeneTree" id="ENSGT00730000110895"/>
<dbReference type="FunFam" id="2.30.29.30:FF:000130">
    <property type="entry name" value="neural Wiskott-Aldrich syndrome protein"/>
    <property type="match status" value="1"/>
</dbReference>
<evidence type="ECO:0000256" key="4">
    <source>
        <dbReference type="ARBA" id="ARBA00022553"/>
    </source>
</evidence>
<evidence type="ECO:0000256" key="5">
    <source>
        <dbReference type="ARBA" id="ARBA00022737"/>
    </source>
</evidence>
<feature type="domain" description="CRIB" evidence="9">
    <location>
        <begin position="195"/>
        <end position="208"/>
    </location>
</feature>
<dbReference type="Proteomes" id="UP000694620">
    <property type="component" value="Chromosome 18"/>
</dbReference>
<dbReference type="CDD" id="cd00132">
    <property type="entry name" value="CRIB"/>
    <property type="match status" value="1"/>
</dbReference>
<reference evidence="12" key="2">
    <citation type="submission" date="2025-08" db="UniProtKB">
        <authorList>
            <consortium name="Ensembl"/>
        </authorList>
    </citation>
    <scope>IDENTIFICATION</scope>
</reference>
<keyword evidence="6" id="KW-0206">Cytoskeleton</keyword>
<organism evidence="12 13">
    <name type="scientific">Erpetoichthys calabaricus</name>
    <name type="common">Rope fish</name>
    <name type="synonym">Calamoichthys calabaricus</name>
    <dbReference type="NCBI Taxonomy" id="27687"/>
    <lineage>
        <taxon>Eukaryota</taxon>
        <taxon>Metazoa</taxon>
        <taxon>Chordata</taxon>
        <taxon>Craniata</taxon>
        <taxon>Vertebrata</taxon>
        <taxon>Euteleostomi</taxon>
        <taxon>Actinopterygii</taxon>
        <taxon>Polypteriformes</taxon>
        <taxon>Polypteridae</taxon>
        <taxon>Erpetoichthys</taxon>
    </lineage>
</organism>
<evidence type="ECO:0000259" key="9">
    <source>
        <dbReference type="PROSITE" id="PS50108"/>
    </source>
</evidence>
<dbReference type="GO" id="GO:0007015">
    <property type="term" value="P:actin filament organization"/>
    <property type="evidence" value="ECO:0007669"/>
    <property type="project" value="InterPro"/>
</dbReference>
<reference evidence="12" key="3">
    <citation type="submission" date="2025-09" db="UniProtKB">
        <authorList>
            <consortium name="Ensembl"/>
        </authorList>
    </citation>
    <scope>IDENTIFICATION</scope>
</reference>
<dbReference type="Ensembl" id="ENSECRT00000033129.1">
    <property type="protein sequence ID" value="ENSECRP00000032407.1"/>
    <property type="gene ID" value="ENSECRG00000021961.1"/>
</dbReference>
<evidence type="ECO:0000256" key="6">
    <source>
        <dbReference type="ARBA" id="ARBA00023212"/>
    </source>
</evidence>
<dbReference type="CDD" id="cd01205">
    <property type="entry name" value="EVH1_WASP-like"/>
    <property type="match status" value="1"/>
</dbReference>
<dbReference type="InterPro" id="IPR003124">
    <property type="entry name" value="WH2_dom"/>
</dbReference>
<reference evidence="12" key="1">
    <citation type="submission" date="2021-06" db="EMBL/GenBank/DDBJ databases">
        <authorList>
            <consortium name="Wellcome Sanger Institute Data Sharing"/>
        </authorList>
    </citation>
    <scope>NUCLEOTIDE SEQUENCE [LARGE SCALE GENOMIC DNA]</scope>
</reference>
<sequence length="459" mass="51943">MDTCRAHNQLNTSPGEHKGGILSWLVSEEDNAVLADLIGDESTVLTAAVVQVFFALPEDRSQWTLCHHGVVCFIRDHGLRSYFLRVFNIKAQKLVWEQELYFEFRYKAPRPYLHTFPGENFQVALNFADEAEAENLKIFIEARIKRLQKIKRRKAGQFTQASSPLSSPKPQPQTTGFLSVERRRSSKRRLNKSDIGTPKDFKHVSHVGWNPRTGFNMNRMDPDLKQLFVKVGIRERHLKNKEMSQLIYEVIEKRGGMEAVRKEVHRQESLPPSHLTRLTSTPPFPRPSTLDSKLKTPLALKKGPLPALPVSSTEKRTPSWSQKVRGPPIHMLFLEEDIPPPPSIPPPPPPVVPPVAFLPPALPAAPPLPAVPVDAQLQNWEKQSGSTREHRATVLEQIKQGIRLKSITKTDSTDCVPPSPERGDLANALLEVIQKRQKAMYSSDEDDMGDSEDDFDEWD</sequence>
<dbReference type="PANTHER" id="PTHR11202">
    <property type="entry name" value="SPROUTY-RELATED, EVH1 DOMAIN-CONTAINING PROTEIN FAMILY MEMBER"/>
    <property type="match status" value="1"/>
</dbReference>
<dbReference type="InterPro" id="IPR033927">
    <property type="entry name" value="WASPfam_EVH1"/>
</dbReference>
<dbReference type="PANTHER" id="PTHR11202:SF36">
    <property type="entry name" value="ACTIN NUCLEATION-PROMOTING FACTOR WASL"/>
    <property type="match status" value="1"/>
</dbReference>
<feature type="compositionally biased region" description="Acidic residues" evidence="8">
    <location>
        <begin position="443"/>
        <end position="459"/>
    </location>
</feature>
<evidence type="ECO:0000313" key="12">
    <source>
        <dbReference type="Ensembl" id="ENSECRP00000032407.1"/>
    </source>
</evidence>
<feature type="domain" description="WH1" evidence="10">
    <location>
        <begin position="37"/>
        <end position="147"/>
    </location>
</feature>
<dbReference type="Pfam" id="PF00568">
    <property type="entry name" value="WH1"/>
    <property type="match status" value="1"/>
</dbReference>
<dbReference type="SUPFAM" id="SSF47912">
    <property type="entry name" value="Wiscott-Aldrich syndrome protein, WASP, C-terminal domain"/>
    <property type="match status" value="2"/>
</dbReference>
<dbReference type="AlphaFoldDB" id="A0A8C4TGT1"/>
<feature type="domain" description="WH2" evidence="11">
    <location>
        <begin position="390"/>
        <end position="407"/>
    </location>
</feature>
<keyword evidence="3" id="KW-0963">Cytoplasm</keyword>
<dbReference type="InterPro" id="IPR036936">
    <property type="entry name" value="CRIB_dom_sf"/>
</dbReference>
<dbReference type="FunFam" id="3.90.810.10:FF:000003">
    <property type="entry name" value="Neural Wiskott-Aldrich syndrome protein-like"/>
    <property type="match status" value="1"/>
</dbReference>
<feature type="region of interest" description="Disordered" evidence="8">
    <location>
        <begin position="264"/>
        <end position="324"/>
    </location>
</feature>
<evidence type="ECO:0000259" key="11">
    <source>
        <dbReference type="PROSITE" id="PS51082"/>
    </source>
</evidence>
<dbReference type="PROSITE" id="PS51082">
    <property type="entry name" value="WH2"/>
    <property type="match status" value="1"/>
</dbReference>
<evidence type="ECO:0000256" key="7">
    <source>
        <dbReference type="ARBA" id="ARBA00023242"/>
    </source>
</evidence>
<protein>
    <submittedName>
        <fullName evidence="12">Uncharacterized protein</fullName>
    </submittedName>
</protein>
<dbReference type="InterPro" id="IPR000095">
    <property type="entry name" value="CRIB_dom"/>
</dbReference>
<evidence type="ECO:0000313" key="13">
    <source>
        <dbReference type="Proteomes" id="UP000694620"/>
    </source>
</evidence>
<dbReference type="SUPFAM" id="SSF50729">
    <property type="entry name" value="PH domain-like"/>
    <property type="match status" value="1"/>
</dbReference>
<keyword evidence="5" id="KW-0677">Repeat</keyword>
<dbReference type="InterPro" id="IPR011993">
    <property type="entry name" value="PH-like_dom_sf"/>
</dbReference>
<dbReference type="Gene3D" id="3.90.810.10">
    <property type="entry name" value="CRIB domain"/>
    <property type="match status" value="2"/>
</dbReference>
<dbReference type="InterPro" id="IPR011026">
    <property type="entry name" value="WAS_C"/>
</dbReference>
<dbReference type="SMART" id="SM00461">
    <property type="entry name" value="WH1"/>
    <property type="match status" value="1"/>
</dbReference>